<protein>
    <recommendedName>
        <fullName evidence="4">SGNH hydrolase-type esterase domain-containing protein</fullName>
    </recommendedName>
</protein>
<dbReference type="Proteomes" id="UP001243717">
    <property type="component" value="Unassembled WGS sequence"/>
</dbReference>
<sequence length="206" mass="22493">MTKIYKIVSGVCLFCSLPVCVFAVVLLQDDFNYPLGPISGQNGGFGWNGAWAVGGDAAATIEAEALAPMSNGGKAVRLNSLRLVPVVRTAEVRRSLDSSFTLNPARETTLYFSLLFSRVDLVAGAYEHLSFLFFRDVNGQQVVSFGANSLEGLTLSLSEVTTGVNASVATEANELYFYDELHPTRRAHEIWAESIEPFVRRYVDAQ</sequence>
<evidence type="ECO:0000313" key="2">
    <source>
        <dbReference type="EMBL" id="MDQ8192926.1"/>
    </source>
</evidence>
<dbReference type="EMBL" id="JARXIC010000001">
    <property type="protein sequence ID" value="MDQ8192926.1"/>
    <property type="molecule type" value="Genomic_DNA"/>
</dbReference>
<accession>A0ABU1ADW2</accession>
<gene>
    <name evidence="2" type="ORF">QEH59_00715</name>
</gene>
<evidence type="ECO:0008006" key="4">
    <source>
        <dbReference type="Google" id="ProtNLM"/>
    </source>
</evidence>
<name>A0ABU1ADW2_9BACT</name>
<proteinExistence type="predicted"/>
<evidence type="ECO:0000256" key="1">
    <source>
        <dbReference type="SAM" id="SignalP"/>
    </source>
</evidence>
<keyword evidence="3" id="KW-1185">Reference proteome</keyword>
<dbReference type="RefSeq" id="WP_308983436.1">
    <property type="nucleotide sequence ID" value="NZ_JARXIC010000001.1"/>
</dbReference>
<organism evidence="2 3">
    <name type="scientific">Thalassobacterium sedimentorum</name>
    <dbReference type="NCBI Taxonomy" id="3041258"/>
    <lineage>
        <taxon>Bacteria</taxon>
        <taxon>Pseudomonadati</taxon>
        <taxon>Verrucomicrobiota</taxon>
        <taxon>Opitutia</taxon>
        <taxon>Puniceicoccales</taxon>
        <taxon>Coraliomargaritaceae</taxon>
        <taxon>Thalassobacterium</taxon>
    </lineage>
</organism>
<comment type="caution">
    <text evidence="2">The sequence shown here is derived from an EMBL/GenBank/DDBJ whole genome shotgun (WGS) entry which is preliminary data.</text>
</comment>
<reference evidence="2 3" key="1">
    <citation type="submission" date="2023-04" db="EMBL/GenBank/DDBJ databases">
        <title>A novel bacteria isolated from coastal sediment.</title>
        <authorList>
            <person name="Liu X.-J."/>
            <person name="Du Z.-J."/>
        </authorList>
    </citation>
    <scope>NUCLEOTIDE SEQUENCE [LARGE SCALE GENOMIC DNA]</scope>
    <source>
        <strain evidence="2 3">SDUM461004</strain>
    </source>
</reference>
<evidence type="ECO:0000313" key="3">
    <source>
        <dbReference type="Proteomes" id="UP001243717"/>
    </source>
</evidence>
<feature type="signal peptide" evidence="1">
    <location>
        <begin position="1"/>
        <end position="23"/>
    </location>
</feature>
<keyword evidence="1" id="KW-0732">Signal</keyword>
<feature type="chain" id="PRO_5046235141" description="SGNH hydrolase-type esterase domain-containing protein" evidence="1">
    <location>
        <begin position="24"/>
        <end position="206"/>
    </location>
</feature>